<accession>A0A0E9SYE4</accession>
<organism evidence="1">
    <name type="scientific">Anguilla anguilla</name>
    <name type="common">European freshwater eel</name>
    <name type="synonym">Muraena anguilla</name>
    <dbReference type="NCBI Taxonomy" id="7936"/>
    <lineage>
        <taxon>Eukaryota</taxon>
        <taxon>Metazoa</taxon>
        <taxon>Chordata</taxon>
        <taxon>Craniata</taxon>
        <taxon>Vertebrata</taxon>
        <taxon>Euteleostomi</taxon>
        <taxon>Actinopterygii</taxon>
        <taxon>Neopterygii</taxon>
        <taxon>Teleostei</taxon>
        <taxon>Anguilliformes</taxon>
        <taxon>Anguillidae</taxon>
        <taxon>Anguilla</taxon>
    </lineage>
</organism>
<dbReference type="AlphaFoldDB" id="A0A0E9SYE4"/>
<reference evidence="1" key="1">
    <citation type="submission" date="2014-11" db="EMBL/GenBank/DDBJ databases">
        <authorList>
            <person name="Amaro Gonzalez C."/>
        </authorList>
    </citation>
    <scope>NUCLEOTIDE SEQUENCE</scope>
</reference>
<evidence type="ECO:0000313" key="1">
    <source>
        <dbReference type="EMBL" id="JAH46262.1"/>
    </source>
</evidence>
<dbReference type="EMBL" id="GBXM01062315">
    <property type="protein sequence ID" value="JAH46262.1"/>
    <property type="molecule type" value="Transcribed_RNA"/>
</dbReference>
<reference evidence="1" key="2">
    <citation type="journal article" date="2015" name="Fish Shellfish Immunol.">
        <title>Early steps in the European eel (Anguilla anguilla)-Vibrio vulnificus interaction in the gills: Role of the RtxA13 toxin.</title>
        <authorList>
            <person name="Callol A."/>
            <person name="Pajuelo D."/>
            <person name="Ebbesson L."/>
            <person name="Teles M."/>
            <person name="MacKenzie S."/>
            <person name="Amaro C."/>
        </authorList>
    </citation>
    <scope>NUCLEOTIDE SEQUENCE</scope>
</reference>
<protein>
    <submittedName>
        <fullName evidence="1">Uncharacterized protein</fullName>
    </submittedName>
</protein>
<name>A0A0E9SYE4_ANGAN</name>
<sequence length="47" mass="5293">MYVTQKKLSQAHSKLLSVRKASHSATVQFLKIQSSVQQRVLLPDSQP</sequence>
<proteinExistence type="predicted"/>